<evidence type="ECO:0000313" key="1">
    <source>
        <dbReference type="EMBL" id="NMB91390.1"/>
    </source>
</evidence>
<protein>
    <submittedName>
        <fullName evidence="1">Uncharacterized protein</fullName>
    </submittedName>
</protein>
<name>A0A7X9E6F9_UNCKA</name>
<sequence>MELHFKISKEILFITGLMQNPDIEGWVDLQNSLWKKYQMGYQLLQGNYQELLLNDNVKNILNQANEDIVGILQDGLESKQFSTLLKNASEHKEWLEKQWKTNKDLIHKEMQNILRIPIPNNNFDVFIFGSLLHIGKNSHNKIFWGQYEHWKNYSLVYLVHEFLHSLFKYSVLEHAIIELISDNEMRLRLNKTGYYFKCNKESVGHKHLQKVEKDILEDWNNYLIGKQIDIYQFLKIMQEKYPQYNKDEDEKY</sequence>
<gene>
    <name evidence="1" type="ORF">GYA37_00920</name>
</gene>
<proteinExistence type="predicted"/>
<comment type="caution">
    <text evidence="1">The sequence shown here is derived from an EMBL/GenBank/DDBJ whole genome shotgun (WGS) entry which is preliminary data.</text>
</comment>
<organism evidence="1 2">
    <name type="scientific">candidate division WWE3 bacterium</name>
    <dbReference type="NCBI Taxonomy" id="2053526"/>
    <lineage>
        <taxon>Bacteria</taxon>
        <taxon>Katanobacteria</taxon>
    </lineage>
</organism>
<evidence type="ECO:0000313" key="2">
    <source>
        <dbReference type="Proteomes" id="UP000590542"/>
    </source>
</evidence>
<dbReference type="EMBL" id="JAAZNV010000006">
    <property type="protein sequence ID" value="NMB91390.1"/>
    <property type="molecule type" value="Genomic_DNA"/>
</dbReference>
<reference evidence="1 2" key="1">
    <citation type="journal article" date="2020" name="Biotechnol. Biofuels">
        <title>New insights from the biogas microbiome by comprehensive genome-resolved metagenomics of nearly 1600 species originating from multiple anaerobic digesters.</title>
        <authorList>
            <person name="Campanaro S."/>
            <person name="Treu L."/>
            <person name="Rodriguez-R L.M."/>
            <person name="Kovalovszki A."/>
            <person name="Ziels R.M."/>
            <person name="Maus I."/>
            <person name="Zhu X."/>
            <person name="Kougias P.G."/>
            <person name="Basile A."/>
            <person name="Luo G."/>
            <person name="Schluter A."/>
            <person name="Konstantinidis K.T."/>
            <person name="Angelidaki I."/>
        </authorList>
    </citation>
    <scope>NUCLEOTIDE SEQUENCE [LARGE SCALE GENOMIC DNA]</scope>
    <source>
        <strain evidence="1">AS27yjCOA_202</strain>
    </source>
</reference>
<accession>A0A7X9E6F9</accession>
<dbReference type="AlphaFoldDB" id="A0A7X9E6F9"/>
<dbReference type="Proteomes" id="UP000590542">
    <property type="component" value="Unassembled WGS sequence"/>
</dbReference>